<keyword evidence="7 12" id="KW-0811">Translocation</keyword>
<evidence type="ECO:0000259" key="13">
    <source>
        <dbReference type="Pfam" id="PF02355"/>
    </source>
</evidence>
<organism evidence="14 15">
    <name type="scientific">Lutispora thermophila DSM 19022</name>
    <dbReference type="NCBI Taxonomy" id="1122184"/>
    <lineage>
        <taxon>Bacteria</taxon>
        <taxon>Bacillati</taxon>
        <taxon>Bacillota</taxon>
        <taxon>Clostridia</taxon>
        <taxon>Lutisporales</taxon>
        <taxon>Lutisporaceae</taxon>
        <taxon>Lutispora</taxon>
    </lineage>
</organism>
<evidence type="ECO:0000256" key="4">
    <source>
        <dbReference type="ARBA" id="ARBA00022692"/>
    </source>
</evidence>
<evidence type="ECO:0000256" key="5">
    <source>
        <dbReference type="ARBA" id="ARBA00022927"/>
    </source>
</evidence>
<dbReference type="Pfam" id="PF02355">
    <property type="entry name" value="SecD_SecF_C"/>
    <property type="match status" value="1"/>
</dbReference>
<evidence type="ECO:0000256" key="11">
    <source>
        <dbReference type="ARBA" id="ARBA00061053"/>
    </source>
</evidence>
<comment type="similarity">
    <text evidence="11">In the N-terminal section; belongs to the SecD/SecF family. SecD subfamily.</text>
</comment>
<comment type="function">
    <text evidence="9 12">Part of the Sec protein translocase complex. Interacts with the SecYEG preprotein conducting channel. SecDF uses the proton motive force (PMF) to complete protein translocation after the ATP-dependent function of SecA.</text>
</comment>
<dbReference type="EMBL" id="FQZS01000022">
    <property type="protein sequence ID" value="SHJ23992.1"/>
    <property type="molecule type" value="Genomic_DNA"/>
</dbReference>
<evidence type="ECO:0000256" key="12">
    <source>
        <dbReference type="HAMAP-Rule" id="MF_01464"/>
    </source>
</evidence>
<keyword evidence="4 12" id="KW-0812">Transmembrane</keyword>
<comment type="similarity">
    <text evidence="12">Belongs to the SecD/SecF family. SecF subfamily.</text>
</comment>
<dbReference type="AlphaFoldDB" id="A0A1M6HP47"/>
<dbReference type="PRINTS" id="PR01755">
    <property type="entry name" value="SECFTRNLCASE"/>
</dbReference>
<keyword evidence="5 12" id="KW-0653">Protein transport</keyword>
<name>A0A1M6HP47_9FIRM</name>
<dbReference type="NCBIfam" id="TIGR00966">
    <property type="entry name" value="transloc_SecF"/>
    <property type="match status" value="1"/>
</dbReference>
<accession>A0A1M6HP47</accession>
<dbReference type="InterPro" id="IPR005665">
    <property type="entry name" value="SecF_bac"/>
</dbReference>
<evidence type="ECO:0000256" key="2">
    <source>
        <dbReference type="ARBA" id="ARBA00022448"/>
    </source>
</evidence>
<comment type="similarity">
    <text evidence="10">In the C-terminal section; belongs to the SecD/SecF family. SecF subfamily.</text>
</comment>
<dbReference type="Gene3D" id="1.20.1640.10">
    <property type="entry name" value="Multidrug efflux transporter AcrB transmembrane domain"/>
    <property type="match status" value="1"/>
</dbReference>
<dbReference type="InterPro" id="IPR022645">
    <property type="entry name" value="SecD/SecF_bac"/>
</dbReference>
<comment type="subunit">
    <text evidence="12">Forms a complex with SecD. Part of the essential Sec protein translocation apparatus which comprises SecA, SecYEG and auxiliary proteins SecDF. Other proteins may also be involved.</text>
</comment>
<dbReference type="PANTHER" id="PTHR30081">
    <property type="entry name" value="PROTEIN-EXPORT MEMBRANE PROTEIN SEC"/>
    <property type="match status" value="1"/>
</dbReference>
<comment type="subcellular location">
    <subcellularLocation>
        <location evidence="1 12">Cell membrane</location>
        <topology evidence="1 12">Multi-pass membrane protein</topology>
    </subcellularLocation>
</comment>
<evidence type="ECO:0000256" key="7">
    <source>
        <dbReference type="ARBA" id="ARBA00023010"/>
    </source>
</evidence>
<protein>
    <recommendedName>
        <fullName evidence="12">Protein-export membrane protein SecF</fullName>
    </recommendedName>
</protein>
<feature type="domain" description="Protein export membrane protein SecD/SecF C-terminal" evidence="13">
    <location>
        <begin position="109"/>
        <end position="284"/>
    </location>
</feature>
<dbReference type="InterPro" id="IPR022813">
    <property type="entry name" value="SecD/SecF_arch_bac"/>
</dbReference>
<keyword evidence="15" id="KW-1185">Reference proteome</keyword>
<evidence type="ECO:0000256" key="6">
    <source>
        <dbReference type="ARBA" id="ARBA00022989"/>
    </source>
</evidence>
<dbReference type="InterPro" id="IPR048634">
    <property type="entry name" value="SecD_SecF_C"/>
</dbReference>
<feature type="transmembrane region" description="Helical" evidence="12">
    <location>
        <begin position="257"/>
        <end position="283"/>
    </location>
</feature>
<dbReference type="Pfam" id="PF07549">
    <property type="entry name" value="Sec_GG"/>
    <property type="match status" value="1"/>
</dbReference>
<evidence type="ECO:0000313" key="14">
    <source>
        <dbReference type="EMBL" id="SHJ23992.1"/>
    </source>
</evidence>
<dbReference type="Proteomes" id="UP000184442">
    <property type="component" value="Unassembled WGS sequence"/>
</dbReference>
<dbReference type="GO" id="GO:0006605">
    <property type="term" value="P:protein targeting"/>
    <property type="evidence" value="ECO:0007669"/>
    <property type="project" value="UniProtKB-UniRule"/>
</dbReference>
<evidence type="ECO:0000313" key="15">
    <source>
        <dbReference type="Proteomes" id="UP000184442"/>
    </source>
</evidence>
<feature type="transmembrane region" description="Helical" evidence="12">
    <location>
        <begin position="181"/>
        <end position="202"/>
    </location>
</feature>
<feature type="transmembrane region" description="Helical" evidence="12">
    <location>
        <begin position="12"/>
        <end position="30"/>
    </location>
</feature>
<sequence>MKNIKFVEYKKIWFSIAIAIIVAGLIFTFINGGLNYGIDFTGGTTIQAHIGKDFDISKVRELISKYDSEAVITYAGNEKEDVIIRTKVELDDESRKDILDKFASEYNITSSSINFETIGPAIGDELKKQAVLALVLANIGILIYITFRFEFTFGLTSVIALIHDVTVMIILYGIMRIPVNSSFIAAILTIVGYSINNTIVIFDRIRENMKNVKKIDKVQLVNDSINQTLTRSINTSLTTLLSIVALYILGVPSIKEFSLPLIVGIVAGTYSSIFITGPLWTIISSKKKVQSAH</sequence>
<dbReference type="GO" id="GO:0043952">
    <property type="term" value="P:protein transport by the Sec complex"/>
    <property type="evidence" value="ECO:0007669"/>
    <property type="project" value="UniProtKB-UniRule"/>
</dbReference>
<evidence type="ECO:0000256" key="1">
    <source>
        <dbReference type="ARBA" id="ARBA00004651"/>
    </source>
</evidence>
<dbReference type="InterPro" id="IPR055344">
    <property type="entry name" value="SecD_SecF_C_bact"/>
</dbReference>
<evidence type="ECO:0000256" key="8">
    <source>
        <dbReference type="ARBA" id="ARBA00023136"/>
    </source>
</evidence>
<evidence type="ECO:0000256" key="9">
    <source>
        <dbReference type="ARBA" id="ARBA00059018"/>
    </source>
</evidence>
<dbReference type="GO" id="GO:0065002">
    <property type="term" value="P:intracellular protein transmembrane transport"/>
    <property type="evidence" value="ECO:0007669"/>
    <property type="project" value="UniProtKB-UniRule"/>
</dbReference>
<keyword evidence="3 12" id="KW-1003">Cell membrane</keyword>
<evidence type="ECO:0000256" key="10">
    <source>
        <dbReference type="ARBA" id="ARBA00060856"/>
    </source>
</evidence>
<keyword evidence="6 12" id="KW-1133">Transmembrane helix</keyword>
<keyword evidence="8 12" id="KW-0472">Membrane</keyword>
<feature type="transmembrane region" description="Helical" evidence="12">
    <location>
        <begin position="130"/>
        <end position="147"/>
    </location>
</feature>
<dbReference type="GO" id="GO:0005886">
    <property type="term" value="C:plasma membrane"/>
    <property type="evidence" value="ECO:0007669"/>
    <property type="project" value="UniProtKB-SubCell"/>
</dbReference>
<dbReference type="RefSeq" id="WP_073026883.1">
    <property type="nucleotide sequence ID" value="NZ_FQZS01000022.1"/>
</dbReference>
<dbReference type="NCBIfam" id="TIGR00916">
    <property type="entry name" value="2A0604s01"/>
    <property type="match status" value="1"/>
</dbReference>
<dbReference type="OrthoDB" id="9805019at2"/>
<keyword evidence="2 12" id="KW-0813">Transport</keyword>
<dbReference type="InterPro" id="IPR022646">
    <property type="entry name" value="SecD/SecF_CS"/>
</dbReference>
<dbReference type="GO" id="GO:0015450">
    <property type="term" value="F:protein-transporting ATPase activity"/>
    <property type="evidence" value="ECO:0007669"/>
    <property type="project" value="InterPro"/>
</dbReference>
<dbReference type="STRING" id="1122184.SAMN02745176_02877"/>
<feature type="transmembrane region" description="Helical" evidence="12">
    <location>
        <begin position="233"/>
        <end position="251"/>
    </location>
</feature>
<feature type="transmembrane region" description="Helical" evidence="12">
    <location>
        <begin position="154"/>
        <end position="175"/>
    </location>
</feature>
<reference evidence="14 15" key="1">
    <citation type="submission" date="2016-11" db="EMBL/GenBank/DDBJ databases">
        <authorList>
            <person name="Jaros S."/>
            <person name="Januszkiewicz K."/>
            <person name="Wedrychowicz H."/>
        </authorList>
    </citation>
    <scope>NUCLEOTIDE SEQUENCE [LARGE SCALE GENOMIC DNA]</scope>
    <source>
        <strain evidence="14 15">DSM 19022</strain>
    </source>
</reference>
<dbReference type="FunFam" id="1.20.1640.10:FF:000024">
    <property type="entry name" value="Multifunctional fusion protein"/>
    <property type="match status" value="1"/>
</dbReference>
<dbReference type="PANTHER" id="PTHR30081:SF8">
    <property type="entry name" value="PROTEIN TRANSLOCASE SUBUNIT SECF"/>
    <property type="match status" value="1"/>
</dbReference>
<proteinExistence type="inferred from homology"/>
<dbReference type="HAMAP" id="MF_01464_B">
    <property type="entry name" value="SecF_B"/>
    <property type="match status" value="1"/>
</dbReference>
<gene>
    <name evidence="12" type="primary">secF</name>
    <name evidence="14" type="ORF">SAMN02745176_02877</name>
</gene>
<evidence type="ECO:0000256" key="3">
    <source>
        <dbReference type="ARBA" id="ARBA00022475"/>
    </source>
</evidence>
<dbReference type="SUPFAM" id="SSF82866">
    <property type="entry name" value="Multidrug efflux transporter AcrB transmembrane domain"/>
    <property type="match status" value="1"/>
</dbReference>